<name>A0AAW9S4Z5_9BACT</name>
<evidence type="ECO:0000313" key="3">
    <source>
        <dbReference type="EMBL" id="MEN7547500.1"/>
    </source>
</evidence>
<accession>A0AAW9S4Z5</accession>
<organism evidence="3 4">
    <name type="scientific">Rapidithrix thailandica</name>
    <dbReference type="NCBI Taxonomy" id="413964"/>
    <lineage>
        <taxon>Bacteria</taxon>
        <taxon>Pseudomonadati</taxon>
        <taxon>Bacteroidota</taxon>
        <taxon>Cytophagia</taxon>
        <taxon>Cytophagales</taxon>
        <taxon>Flammeovirgaceae</taxon>
        <taxon>Rapidithrix</taxon>
    </lineage>
</organism>
<evidence type="ECO:0000256" key="1">
    <source>
        <dbReference type="SAM" id="MobiDB-lite"/>
    </source>
</evidence>
<feature type="signal peptide" evidence="2">
    <location>
        <begin position="1"/>
        <end position="29"/>
    </location>
</feature>
<comment type="caution">
    <text evidence="3">The sequence shown here is derived from an EMBL/GenBank/DDBJ whole genome shotgun (WGS) entry which is preliminary data.</text>
</comment>
<protein>
    <submittedName>
        <fullName evidence="3">Uncharacterized protein</fullName>
    </submittedName>
</protein>
<feature type="region of interest" description="Disordered" evidence="1">
    <location>
        <begin position="28"/>
        <end position="64"/>
    </location>
</feature>
<sequence length="140" mass="16619">MKKPNIFPFIVASVTFCFTLLVTSQPSQAQGRGHHKHGHKKHHKHEHYEQGHGHHGPGLGHHKHRHGHHCCTEVRYVYYKKHRVYYDRKKHVYISIRKGDWEVSAKIPTTLRNVKMNTALAVDLDYQGDEIRDYHYNRER</sequence>
<dbReference type="Proteomes" id="UP001403385">
    <property type="component" value="Unassembled WGS sequence"/>
</dbReference>
<reference evidence="3 4" key="1">
    <citation type="submission" date="2024-04" db="EMBL/GenBank/DDBJ databases">
        <title>Novel genus in family Flammeovirgaceae.</title>
        <authorList>
            <person name="Nguyen T.H."/>
            <person name="Vuong T.Q."/>
            <person name="Le H."/>
            <person name="Kim S.-G."/>
        </authorList>
    </citation>
    <scope>NUCLEOTIDE SEQUENCE [LARGE SCALE GENOMIC DNA]</scope>
    <source>
        <strain evidence="3 4">JCM 23209</strain>
    </source>
</reference>
<dbReference type="RefSeq" id="WP_346820288.1">
    <property type="nucleotide sequence ID" value="NZ_JBDKWZ010000003.1"/>
</dbReference>
<gene>
    <name evidence="3" type="ORF">AAG747_06255</name>
</gene>
<evidence type="ECO:0000256" key="2">
    <source>
        <dbReference type="SAM" id="SignalP"/>
    </source>
</evidence>
<keyword evidence="2" id="KW-0732">Signal</keyword>
<dbReference type="AlphaFoldDB" id="A0AAW9S4Z5"/>
<keyword evidence="4" id="KW-1185">Reference proteome</keyword>
<feature type="compositionally biased region" description="Basic residues" evidence="1">
    <location>
        <begin position="32"/>
        <end position="45"/>
    </location>
</feature>
<dbReference type="EMBL" id="JBDKWZ010000003">
    <property type="protein sequence ID" value="MEN7547500.1"/>
    <property type="molecule type" value="Genomic_DNA"/>
</dbReference>
<evidence type="ECO:0000313" key="4">
    <source>
        <dbReference type="Proteomes" id="UP001403385"/>
    </source>
</evidence>
<proteinExistence type="predicted"/>
<feature type="chain" id="PRO_5043948178" evidence="2">
    <location>
        <begin position="30"/>
        <end position="140"/>
    </location>
</feature>